<sequence length="320" mass="35337">MKKTFTTILAAGILMLSPITSGTVFAQVIHEKVTVTPTGTLTAGEKSIISSSAVKVLRHIAQARADIHEKDLNHARGELKQALTLIDIIRATLPTARVKDHIWVAKKHLSYEDTESVIPDLIPIYISLNEIEDIVPVSKAREHINKAREHLKKGNRKGAKKELELADESLVYSEVDLPLSYTETHIISAQGFLAKKEPKKAAEALKAAEDGVQFVDVDIQSPMTQARKSLWKATKHYMTGDMTATKKDLKEARTALRKAGNSVDAKTKVKVKGLLKDIEAIEGEVDKGAKETGRDLKGLYERAKNLSLETMNLFESGRKN</sequence>
<gene>
    <name evidence="1" type="ORF">MNBD_NITROSPIRAE03-741</name>
</gene>
<dbReference type="Gene3D" id="6.10.250.2140">
    <property type="match status" value="1"/>
</dbReference>
<dbReference type="EMBL" id="UOGI01000304">
    <property type="protein sequence ID" value="VAX34369.1"/>
    <property type="molecule type" value="Genomic_DNA"/>
</dbReference>
<protein>
    <recommendedName>
        <fullName evidence="2">YfdX protein</fullName>
    </recommendedName>
</protein>
<reference evidence="1" key="1">
    <citation type="submission" date="2018-06" db="EMBL/GenBank/DDBJ databases">
        <authorList>
            <person name="Zhirakovskaya E."/>
        </authorList>
    </citation>
    <scope>NUCLEOTIDE SEQUENCE</scope>
</reference>
<dbReference type="InterPro" id="IPR021236">
    <property type="entry name" value="Uncharacterised_YfdX"/>
</dbReference>
<dbReference type="AlphaFoldDB" id="A0A3B1CWT8"/>
<dbReference type="Pfam" id="PF10938">
    <property type="entry name" value="YfdX"/>
    <property type="match status" value="1"/>
</dbReference>
<evidence type="ECO:0000313" key="1">
    <source>
        <dbReference type="EMBL" id="VAX34369.1"/>
    </source>
</evidence>
<evidence type="ECO:0008006" key="2">
    <source>
        <dbReference type="Google" id="ProtNLM"/>
    </source>
</evidence>
<proteinExistence type="predicted"/>
<organism evidence="1">
    <name type="scientific">hydrothermal vent metagenome</name>
    <dbReference type="NCBI Taxonomy" id="652676"/>
    <lineage>
        <taxon>unclassified sequences</taxon>
        <taxon>metagenomes</taxon>
        <taxon>ecological metagenomes</taxon>
    </lineage>
</organism>
<name>A0A3B1CWT8_9ZZZZ</name>
<accession>A0A3B1CWT8</accession>